<gene>
    <name evidence="18" type="primary">dnm1a</name>
</gene>
<dbReference type="Pfam" id="PF00169">
    <property type="entry name" value="PH"/>
    <property type="match status" value="1"/>
</dbReference>
<evidence type="ECO:0000256" key="5">
    <source>
        <dbReference type="ARBA" id="ARBA00022583"/>
    </source>
</evidence>
<keyword evidence="10" id="KW-0505">Motor protein</keyword>
<dbReference type="PROSITE" id="PS51388">
    <property type="entry name" value="GED"/>
    <property type="match status" value="1"/>
</dbReference>
<dbReference type="PROSITE" id="PS50003">
    <property type="entry name" value="PH_DOMAIN"/>
    <property type="match status" value="1"/>
</dbReference>
<dbReference type="InterPro" id="IPR020850">
    <property type="entry name" value="GED_dom"/>
</dbReference>
<feature type="domain" description="Dynamin-type G" evidence="16">
    <location>
        <begin position="28"/>
        <end position="294"/>
    </location>
</feature>
<keyword evidence="5" id="KW-0254">Endocytosis</keyword>
<evidence type="ECO:0000256" key="9">
    <source>
        <dbReference type="ARBA" id="ARBA00023134"/>
    </source>
</evidence>
<dbReference type="GO" id="GO:0098793">
    <property type="term" value="C:presynapse"/>
    <property type="evidence" value="ECO:0007669"/>
    <property type="project" value="GOC"/>
</dbReference>
<dbReference type="PANTHER" id="PTHR11566">
    <property type="entry name" value="DYNAMIN"/>
    <property type="match status" value="1"/>
</dbReference>
<proteinExistence type="inferred from homology"/>
<accession>A0A2I4BAV5</accession>
<feature type="domain" description="PH" evidence="14">
    <location>
        <begin position="529"/>
        <end position="635"/>
    </location>
</feature>
<dbReference type="Pfam" id="PF01031">
    <property type="entry name" value="Dynamin_M"/>
    <property type="match status" value="1"/>
</dbReference>
<evidence type="ECO:0000256" key="7">
    <source>
        <dbReference type="ARBA" id="ARBA00022741"/>
    </source>
</evidence>
<evidence type="ECO:0000256" key="11">
    <source>
        <dbReference type="ARBA" id="ARBA00031810"/>
    </source>
</evidence>
<dbReference type="FunFam" id="1.20.120.1240:FF:000012">
    <property type="entry name" value="dynamin-3 isoform X1"/>
    <property type="match status" value="1"/>
</dbReference>
<keyword evidence="9 12" id="KW-0342">GTP-binding</keyword>
<dbReference type="InterPro" id="IPR011993">
    <property type="entry name" value="PH-like_dom_sf"/>
</dbReference>
<dbReference type="InterPro" id="IPR000375">
    <property type="entry name" value="Dynamin_stalk"/>
</dbReference>
<keyword evidence="17" id="KW-1185">Reference proteome</keyword>
<dbReference type="OrthoDB" id="5061070at2759"/>
<evidence type="ECO:0000256" key="8">
    <source>
        <dbReference type="ARBA" id="ARBA00022801"/>
    </source>
</evidence>
<dbReference type="Pfam" id="PF00350">
    <property type="entry name" value="Dynamin_N"/>
    <property type="match status" value="1"/>
</dbReference>
<dbReference type="PANTHER" id="PTHR11566:SF32">
    <property type="entry name" value="DYNAMIN-1"/>
    <property type="match status" value="1"/>
</dbReference>
<dbReference type="RefSeq" id="XP_013864852.1">
    <property type="nucleotide sequence ID" value="XM_014009398.1"/>
</dbReference>
<dbReference type="GO" id="GO:0005886">
    <property type="term" value="C:plasma membrane"/>
    <property type="evidence" value="ECO:0007669"/>
    <property type="project" value="TreeGrafter"/>
</dbReference>
<evidence type="ECO:0000256" key="3">
    <source>
        <dbReference type="ARBA" id="ARBA00015210"/>
    </source>
</evidence>
<dbReference type="GeneID" id="106518222"/>
<evidence type="ECO:0000256" key="13">
    <source>
        <dbReference type="SAM" id="MobiDB-lite"/>
    </source>
</evidence>
<evidence type="ECO:0000256" key="2">
    <source>
        <dbReference type="ARBA" id="ARBA00011980"/>
    </source>
</evidence>
<dbReference type="KEGG" id="alim:106518222"/>
<comment type="subcellular location">
    <subcellularLocation>
        <location evidence="1">Cytoplasm</location>
    </subcellularLocation>
</comment>
<dbReference type="Gene3D" id="3.40.50.300">
    <property type="entry name" value="P-loop containing nucleotide triphosphate hydrolases"/>
    <property type="match status" value="1"/>
</dbReference>
<dbReference type="FunFam" id="1.20.120.1240:FF:000014">
    <property type="entry name" value="Dynamin 2b"/>
    <property type="match status" value="1"/>
</dbReference>
<feature type="compositionally biased region" description="Pro residues" evidence="13">
    <location>
        <begin position="795"/>
        <end position="823"/>
    </location>
</feature>
<dbReference type="CDD" id="cd01256">
    <property type="entry name" value="PH_dynamin"/>
    <property type="match status" value="1"/>
</dbReference>
<evidence type="ECO:0000256" key="12">
    <source>
        <dbReference type="RuleBase" id="RU003932"/>
    </source>
</evidence>
<dbReference type="SMART" id="SM00302">
    <property type="entry name" value="GED"/>
    <property type="match status" value="1"/>
</dbReference>
<sequence length="861" mass="96793">MGNRGMEDLIPLVNRMQDAFSAIGQNANLDLPQIAVVGGQSAGKSSVLENFVGKDFLPRGSGIVTRRPLVLQLMTASTEYAEFLHCKGKKFIDFDEVRQEIEAETDRVTGANKGISPVPINLRVYSPHVLNLTLVDLPGMTKVPVGDQPADIEFQIREMLMQFVTKENCLMLAVSPANSDLANSDALKIAKEVDPQGLRTIGVITKLDLMDEGTDAKDILENKLLPLRRGYIGVVNRSQKDIDGKKDINAAMAAERKFFLTHPAYRHLADRMGTPYLQKVLNQQLTNHIRDTLPGLRSKLQSQLLSIEKEVEEYKNFRPDDPSRKTKALLQMVQQFSVDFEKCIEGSGDQIDTAELSGGARINRIFHERFPFELVKMEFDEKELRKEISYAIKNIHGIRTGLFTPDMAFETIVKRQIGKIKEPCTKCVDMVISELVITVRQCTRKLAQYPMLREEMERIVTQHIRDRESRTKDQVLLLIDIELSYMNTNHEDFIGFANAQQRINQMNKKKTTGNQDEIMPERGVSDRYKVIRKGWLTINNIGIMKGGAKEYWFVLTAESLSWYKDDEEKEKKYMLPVDNLKLRDVEKGFMSSKHIFALFNTEQRNVYKDYRQLELACESQEDVDAWKASFLRAGVYPERVTEKEGKSEGGDDNGADSFMHSMDPQLERQVETIRNLVDSYMAIVNKTVRDLMPKTIMHLMINNTKEFINAELLAQLYSCGDQNTLMEESQEQAQHRDEMLRMYHALREALSIIGDISTTTVTTAVPPPVDDSWLQVQRGGSGGRSPATSPTPNRRAPPGPPARPGSRGPPPGPPPAGGPPVPSRPGASPDPHGGPPPTVPSRPNRAPPSVPSRRPPPSPTH</sequence>
<evidence type="ECO:0000313" key="17">
    <source>
        <dbReference type="Proteomes" id="UP000192220"/>
    </source>
</evidence>
<dbReference type="Proteomes" id="UP000192220">
    <property type="component" value="Unplaced"/>
</dbReference>
<dbReference type="PROSITE" id="PS51718">
    <property type="entry name" value="G_DYNAMIN_2"/>
    <property type="match status" value="1"/>
</dbReference>
<dbReference type="Pfam" id="PF02212">
    <property type="entry name" value="GED"/>
    <property type="match status" value="1"/>
</dbReference>
<dbReference type="PROSITE" id="PS00410">
    <property type="entry name" value="G_DYNAMIN_1"/>
    <property type="match status" value="1"/>
</dbReference>
<feature type="domain" description="GED" evidence="15">
    <location>
        <begin position="670"/>
        <end position="761"/>
    </location>
</feature>
<dbReference type="CDD" id="cd08771">
    <property type="entry name" value="DLP_1"/>
    <property type="match status" value="1"/>
</dbReference>
<feature type="region of interest" description="Disordered" evidence="13">
    <location>
        <begin position="763"/>
        <end position="861"/>
    </location>
</feature>
<keyword evidence="7 12" id="KW-0547">Nucleotide-binding</keyword>
<dbReference type="GO" id="GO:0031623">
    <property type="term" value="P:receptor internalization"/>
    <property type="evidence" value="ECO:0007669"/>
    <property type="project" value="TreeGrafter"/>
</dbReference>
<feature type="compositionally biased region" description="Pro residues" evidence="13">
    <location>
        <begin position="832"/>
        <end position="861"/>
    </location>
</feature>
<comment type="similarity">
    <text evidence="12">Belongs to the TRAFAC class dynamin-like GTPase superfamily. Dynamin/Fzo/YdjA family.</text>
</comment>
<dbReference type="SMART" id="SM00053">
    <property type="entry name" value="DYNc"/>
    <property type="match status" value="1"/>
</dbReference>
<dbReference type="InterPro" id="IPR022812">
    <property type="entry name" value="Dynamin"/>
</dbReference>
<dbReference type="InterPro" id="IPR019762">
    <property type="entry name" value="Dynamin_GTPase_CS"/>
</dbReference>
<dbReference type="STRING" id="52670.A0A2I4BAV5"/>
<evidence type="ECO:0000259" key="14">
    <source>
        <dbReference type="PROSITE" id="PS50003"/>
    </source>
</evidence>
<dbReference type="FunFam" id="2.30.29.30:FF:000010">
    <property type="entry name" value="dynamin-1 isoform X2"/>
    <property type="match status" value="1"/>
</dbReference>
<evidence type="ECO:0000256" key="10">
    <source>
        <dbReference type="ARBA" id="ARBA00023175"/>
    </source>
</evidence>
<dbReference type="EC" id="3.6.5.5" evidence="2"/>
<protein>
    <recommendedName>
        <fullName evidence="3">Interferon-induced GTP-binding protein Mx</fullName>
        <ecNumber evidence="2">3.6.5.5</ecNumber>
    </recommendedName>
    <alternativeName>
        <fullName evidence="11">Interferon-inducible Mx protein</fullName>
    </alternativeName>
</protein>
<dbReference type="GO" id="GO:0008017">
    <property type="term" value="F:microtubule binding"/>
    <property type="evidence" value="ECO:0007669"/>
    <property type="project" value="TreeGrafter"/>
</dbReference>
<dbReference type="InParanoid" id="A0A2I4BAV5"/>
<reference evidence="18" key="1">
    <citation type="submission" date="2025-08" db="UniProtKB">
        <authorList>
            <consortium name="RefSeq"/>
        </authorList>
    </citation>
    <scope>IDENTIFICATION</scope>
</reference>
<keyword evidence="8" id="KW-0378">Hydrolase</keyword>
<dbReference type="InterPro" id="IPR001849">
    <property type="entry name" value="PH_domain"/>
</dbReference>
<dbReference type="InterPro" id="IPR003130">
    <property type="entry name" value="GED"/>
</dbReference>
<dbReference type="CTD" id="100307098"/>
<dbReference type="FunFam" id="3.40.50.300:FF:000045">
    <property type="entry name" value="dynamin-1 isoform X2"/>
    <property type="match status" value="1"/>
</dbReference>
<dbReference type="InterPro" id="IPR045063">
    <property type="entry name" value="Dynamin_N"/>
</dbReference>
<dbReference type="GO" id="GO:0005874">
    <property type="term" value="C:microtubule"/>
    <property type="evidence" value="ECO:0007669"/>
    <property type="project" value="UniProtKB-KW"/>
</dbReference>
<evidence type="ECO:0000256" key="4">
    <source>
        <dbReference type="ARBA" id="ARBA00022490"/>
    </source>
</evidence>
<dbReference type="InterPro" id="IPR030381">
    <property type="entry name" value="G_DYNAMIN_dom"/>
</dbReference>
<dbReference type="InterPro" id="IPR027417">
    <property type="entry name" value="P-loop_NTPase"/>
</dbReference>
<dbReference type="GO" id="GO:0016185">
    <property type="term" value="P:synaptic vesicle budding from presynaptic endocytic zone membrane"/>
    <property type="evidence" value="ECO:0007669"/>
    <property type="project" value="TreeGrafter"/>
</dbReference>
<dbReference type="SMART" id="SM00233">
    <property type="entry name" value="PH"/>
    <property type="match status" value="1"/>
</dbReference>
<dbReference type="Gene3D" id="1.20.120.1240">
    <property type="entry name" value="Dynamin, middle domain"/>
    <property type="match status" value="2"/>
</dbReference>
<organism evidence="17 18">
    <name type="scientific">Austrofundulus limnaeus</name>
    <name type="common">Annual killifish</name>
    <dbReference type="NCBI Taxonomy" id="52670"/>
    <lineage>
        <taxon>Eukaryota</taxon>
        <taxon>Metazoa</taxon>
        <taxon>Chordata</taxon>
        <taxon>Craniata</taxon>
        <taxon>Vertebrata</taxon>
        <taxon>Euteleostomi</taxon>
        <taxon>Actinopterygii</taxon>
        <taxon>Neopterygii</taxon>
        <taxon>Teleostei</taxon>
        <taxon>Neoteleostei</taxon>
        <taxon>Acanthomorphata</taxon>
        <taxon>Ovalentaria</taxon>
        <taxon>Atherinomorphae</taxon>
        <taxon>Cyprinodontiformes</taxon>
        <taxon>Rivulidae</taxon>
        <taxon>Austrofundulus</taxon>
    </lineage>
</organism>
<dbReference type="GO" id="GO:0003924">
    <property type="term" value="F:GTPase activity"/>
    <property type="evidence" value="ECO:0007669"/>
    <property type="project" value="InterPro"/>
</dbReference>
<evidence type="ECO:0000259" key="16">
    <source>
        <dbReference type="PROSITE" id="PS51718"/>
    </source>
</evidence>
<dbReference type="SUPFAM" id="SSF50729">
    <property type="entry name" value="PH domain-like"/>
    <property type="match status" value="1"/>
</dbReference>
<dbReference type="InterPro" id="IPR001401">
    <property type="entry name" value="Dynamin_GTPase"/>
</dbReference>
<dbReference type="PRINTS" id="PR00195">
    <property type="entry name" value="DYNAMIN"/>
</dbReference>
<name>A0A2I4BAV5_AUSLI</name>
<evidence type="ECO:0000256" key="1">
    <source>
        <dbReference type="ARBA" id="ARBA00004496"/>
    </source>
</evidence>
<evidence type="ECO:0000259" key="15">
    <source>
        <dbReference type="PROSITE" id="PS51388"/>
    </source>
</evidence>
<keyword evidence="6" id="KW-0493">Microtubule</keyword>
<keyword evidence="4" id="KW-0963">Cytoplasm</keyword>
<dbReference type="GO" id="GO:0005737">
    <property type="term" value="C:cytoplasm"/>
    <property type="evidence" value="ECO:0007669"/>
    <property type="project" value="UniProtKB-SubCell"/>
</dbReference>
<dbReference type="GO" id="GO:0005525">
    <property type="term" value="F:GTP binding"/>
    <property type="evidence" value="ECO:0007669"/>
    <property type="project" value="UniProtKB-KW"/>
</dbReference>
<dbReference type="Gene3D" id="2.30.29.30">
    <property type="entry name" value="Pleckstrin-homology domain (PH domain)/Phosphotyrosine-binding domain (PTB)"/>
    <property type="match status" value="1"/>
</dbReference>
<evidence type="ECO:0000256" key="6">
    <source>
        <dbReference type="ARBA" id="ARBA00022701"/>
    </source>
</evidence>
<evidence type="ECO:0000313" key="18">
    <source>
        <dbReference type="RefSeq" id="XP_013864852.1"/>
    </source>
</evidence>
<dbReference type="AlphaFoldDB" id="A0A2I4BAV5"/>
<dbReference type="SUPFAM" id="SSF52540">
    <property type="entry name" value="P-loop containing nucleoside triphosphate hydrolases"/>
    <property type="match status" value="1"/>
</dbReference>